<feature type="domain" description="Glyceraldehyde 3-phosphate dehydrogenase catalytic" evidence="23">
    <location>
        <begin position="1"/>
        <end position="41"/>
    </location>
</feature>
<evidence type="ECO:0000256" key="4">
    <source>
        <dbReference type="ARBA" id="ARBA00004869"/>
    </source>
</evidence>
<comment type="catalytic activity">
    <reaction evidence="20">
        <text>D-glyceraldehyde 3-phosphate + phosphate + NAD(+) = (2R)-3-phospho-glyceroyl phosphate + NADH + H(+)</text>
        <dbReference type="Rhea" id="RHEA:10300"/>
        <dbReference type="ChEBI" id="CHEBI:15378"/>
        <dbReference type="ChEBI" id="CHEBI:43474"/>
        <dbReference type="ChEBI" id="CHEBI:57540"/>
        <dbReference type="ChEBI" id="CHEBI:57604"/>
        <dbReference type="ChEBI" id="CHEBI:57945"/>
        <dbReference type="ChEBI" id="CHEBI:59776"/>
        <dbReference type="EC" id="1.2.1.12"/>
    </reaction>
</comment>
<protein>
    <recommendedName>
        <fullName evidence="7">Glyceraldehyde-3-phosphate dehydrogenase</fullName>
        <ecNumber evidence="6">1.2.1.12</ecNumber>
    </recommendedName>
    <alternativeName>
        <fullName evidence="18">Peptidyl-cysteine S-nitrosylase GAPDH</fullName>
    </alternativeName>
</protein>
<keyword evidence="11" id="KW-0702">S-nitrosylation</keyword>
<evidence type="ECO:0000256" key="3">
    <source>
        <dbReference type="ARBA" id="ARBA00004514"/>
    </source>
</evidence>
<dbReference type="Gene3D" id="3.30.360.10">
    <property type="entry name" value="Dihydrodipicolinate Reductase, domain 2"/>
    <property type="match status" value="1"/>
</dbReference>
<comment type="pathway">
    <text evidence="4">Carbohydrate degradation; glycolysis; pyruvate from D-glyceraldehyde 3-phosphate: step 1/5.</text>
</comment>
<evidence type="ECO:0000256" key="10">
    <source>
        <dbReference type="ARBA" id="ARBA00022703"/>
    </source>
</evidence>
<comment type="catalytic activity">
    <reaction evidence="21">
        <text>S-nitroso-L-cysteinyl-[GAPDH] + L-cysteinyl-[protein] = L-cysteinyl-[GAPDH] + S-nitroso-L-cysteinyl-[protein]</text>
        <dbReference type="Rhea" id="RHEA:66684"/>
        <dbReference type="Rhea" id="RHEA-COMP:10131"/>
        <dbReference type="Rhea" id="RHEA-COMP:17089"/>
        <dbReference type="Rhea" id="RHEA-COMP:17090"/>
        <dbReference type="Rhea" id="RHEA-COMP:17091"/>
        <dbReference type="ChEBI" id="CHEBI:29950"/>
        <dbReference type="ChEBI" id="CHEBI:149494"/>
    </reaction>
    <physiologicalReaction direction="left-to-right" evidence="21">
        <dbReference type="Rhea" id="RHEA:66685"/>
    </physiologicalReaction>
</comment>
<reference evidence="24" key="2">
    <citation type="submission" date="2025-08" db="UniProtKB">
        <authorList>
            <consortium name="Ensembl"/>
        </authorList>
    </citation>
    <scope>IDENTIFICATION</scope>
    <source>
        <strain evidence="24">breed Abyssinian</strain>
    </source>
</reference>
<comment type="subunit">
    <text evidence="19">Homotetramer. Interacts with TPPP; the interaction is direct. Interacts (when S-nitrosylated) with SIAH1; leading to nuclear translocation. Interacts with RILPL1/GOSPEL, leading to prevent the interaction between GAPDH and SIAH1 and prevent nuclear translocation. Interacts with CHP1; the interaction increases the binding of CHP1 with microtubules. Associates with microtubules. Interacts with EIF1AD, USP25, PRKCI and WARS1. Interacts with phosphorylated RPL13A; inhibited by oxidatively-modified low-densitity lipoprotein (LDL(ox)). Component of the GAIT complex. Interacts with FKBP6; leading to inhibit GAPDH catalytic activity. Interacts with TRAF2, promoting TRAF2 ubiquitination. Interacts with TRAF3, promoting TRAF3 ubiquitination.</text>
</comment>
<keyword evidence="16" id="KW-0206">Cytoskeleton</keyword>
<evidence type="ECO:0000256" key="11">
    <source>
        <dbReference type="ARBA" id="ARBA00022799"/>
    </source>
</evidence>
<evidence type="ECO:0000256" key="20">
    <source>
        <dbReference type="ARBA" id="ARBA00047698"/>
    </source>
</evidence>
<keyword evidence="8" id="KW-0963">Cytoplasm</keyword>
<feature type="compositionally biased region" description="Polar residues" evidence="22">
    <location>
        <begin position="133"/>
        <end position="146"/>
    </location>
</feature>
<keyword evidence="12" id="KW-0810">Translation regulation</keyword>
<keyword evidence="25" id="KW-1185">Reference proteome</keyword>
<evidence type="ECO:0000256" key="8">
    <source>
        <dbReference type="ARBA" id="ARBA00022490"/>
    </source>
</evidence>
<evidence type="ECO:0000256" key="1">
    <source>
        <dbReference type="ARBA" id="ARBA00004123"/>
    </source>
</evidence>
<sequence length="167" mass="18481">MAFCVPTPNVSIVDLTCFLEKAAKYEDIKKVVKQASEGPSRASWAMLRTRSSPATLTVTPTLPPSTLGLTLCPGTTLSSSFPGMTMNLATATRWWILWSTWPPRSKSPLDHQPQQEEEEKRGSQLLGIPCPSSVPNTLENLLTSSFHPRPPEEGEGLEEPYLIMYHQ</sequence>
<comment type="subcellular location">
    <subcellularLocation>
        <location evidence="2">Cytoplasm</location>
        <location evidence="2">Cytoskeleton</location>
    </subcellularLocation>
    <subcellularLocation>
        <location evidence="3">Cytoplasm</location>
        <location evidence="3">Cytosol</location>
    </subcellularLocation>
    <subcellularLocation>
        <location evidence="1">Nucleus</location>
    </subcellularLocation>
</comment>
<evidence type="ECO:0000256" key="15">
    <source>
        <dbReference type="ARBA" id="ARBA00023152"/>
    </source>
</evidence>
<evidence type="ECO:0000256" key="14">
    <source>
        <dbReference type="ARBA" id="ARBA00023027"/>
    </source>
</evidence>
<evidence type="ECO:0000313" key="24">
    <source>
        <dbReference type="Ensembl" id="ENSFCTP00005040121.1"/>
    </source>
</evidence>
<dbReference type="PANTHER" id="PTHR10836:SF111">
    <property type="entry name" value="GLYCERALDEHYDE-3-PHOSPHATE DEHYDROGENASE"/>
    <property type="match status" value="1"/>
</dbReference>
<dbReference type="EC" id="1.2.1.12" evidence="6"/>
<evidence type="ECO:0000256" key="21">
    <source>
        <dbReference type="ARBA" id="ARBA00048005"/>
    </source>
</evidence>
<keyword evidence="15" id="KW-0324">Glycolysis</keyword>
<keyword evidence="14" id="KW-0520">NAD</keyword>
<dbReference type="SUPFAM" id="SSF55347">
    <property type="entry name" value="Glyceraldehyde-3-phosphate dehydrogenase-like, C-terminal domain"/>
    <property type="match status" value="1"/>
</dbReference>
<evidence type="ECO:0000256" key="13">
    <source>
        <dbReference type="ARBA" id="ARBA00023002"/>
    </source>
</evidence>
<evidence type="ECO:0000256" key="18">
    <source>
        <dbReference type="ARBA" id="ARBA00031890"/>
    </source>
</evidence>
<organism evidence="24 25">
    <name type="scientific">Felis catus</name>
    <name type="common">Cat</name>
    <name type="synonym">Felis silvestris catus</name>
    <dbReference type="NCBI Taxonomy" id="9685"/>
    <lineage>
        <taxon>Eukaryota</taxon>
        <taxon>Metazoa</taxon>
        <taxon>Chordata</taxon>
        <taxon>Craniata</taxon>
        <taxon>Vertebrata</taxon>
        <taxon>Euteleostomi</taxon>
        <taxon>Mammalia</taxon>
        <taxon>Eutheria</taxon>
        <taxon>Laurasiatheria</taxon>
        <taxon>Carnivora</taxon>
        <taxon>Feliformia</taxon>
        <taxon>Felidae</taxon>
        <taxon>Felinae</taxon>
        <taxon>Felis</taxon>
    </lineage>
</organism>
<comment type="similarity">
    <text evidence="5">Belongs to the glyceraldehyde-3-phosphate dehydrogenase family.</text>
</comment>
<evidence type="ECO:0000256" key="17">
    <source>
        <dbReference type="ARBA" id="ARBA00023242"/>
    </source>
</evidence>
<evidence type="ECO:0000256" key="5">
    <source>
        <dbReference type="ARBA" id="ARBA00007406"/>
    </source>
</evidence>
<proteinExistence type="inferred from homology"/>
<evidence type="ECO:0000256" key="16">
    <source>
        <dbReference type="ARBA" id="ARBA00023212"/>
    </source>
</evidence>
<name>A0ABI7YZ82_FELCA</name>
<evidence type="ECO:0000256" key="7">
    <source>
        <dbReference type="ARBA" id="ARBA00021022"/>
    </source>
</evidence>
<dbReference type="PANTHER" id="PTHR10836">
    <property type="entry name" value="GLYCERALDEHYDE 3-PHOSPHATE DEHYDROGENASE"/>
    <property type="match status" value="1"/>
</dbReference>
<evidence type="ECO:0000256" key="19">
    <source>
        <dbReference type="ARBA" id="ARBA00046997"/>
    </source>
</evidence>
<reference evidence="24 25" key="1">
    <citation type="submission" date="2021-02" db="EMBL/GenBank/DDBJ databases">
        <title>Safari Cat Assemblies.</title>
        <authorList>
            <person name="Bredemeyer K.R."/>
            <person name="Murphy W.J."/>
        </authorList>
    </citation>
    <scope>NUCLEOTIDE SEQUENCE [LARGE SCALE GENOMIC DNA]</scope>
</reference>
<dbReference type="Ensembl" id="ENSFCTT00005054505.1">
    <property type="protein sequence ID" value="ENSFCTP00005040121.1"/>
    <property type="gene ID" value="ENSFCTG00005018942.1"/>
</dbReference>
<evidence type="ECO:0000259" key="23">
    <source>
        <dbReference type="Pfam" id="PF02800"/>
    </source>
</evidence>
<keyword evidence="9" id="KW-0808">Transferase</keyword>
<dbReference type="InterPro" id="IPR020829">
    <property type="entry name" value="GlycerAld_3-P_DH_cat"/>
</dbReference>
<accession>A0ABI7YZ82</accession>
<keyword evidence="10" id="KW-0053">Apoptosis</keyword>
<evidence type="ECO:0000256" key="9">
    <source>
        <dbReference type="ARBA" id="ARBA00022679"/>
    </source>
</evidence>
<dbReference type="InterPro" id="IPR020831">
    <property type="entry name" value="GlycerAld/Erythrose_P_DH"/>
</dbReference>
<evidence type="ECO:0000256" key="22">
    <source>
        <dbReference type="SAM" id="MobiDB-lite"/>
    </source>
</evidence>
<dbReference type="GeneTree" id="ENSGT00980000203196"/>
<dbReference type="Proteomes" id="UP000823872">
    <property type="component" value="Chromosome F2"/>
</dbReference>
<keyword evidence="13" id="KW-0560">Oxidoreductase</keyword>
<keyword evidence="17" id="KW-0539">Nucleus</keyword>
<feature type="region of interest" description="Disordered" evidence="22">
    <location>
        <begin position="106"/>
        <end position="160"/>
    </location>
</feature>
<reference evidence="24" key="3">
    <citation type="submission" date="2025-09" db="UniProtKB">
        <authorList>
            <consortium name="Ensembl"/>
        </authorList>
    </citation>
    <scope>IDENTIFICATION</scope>
    <source>
        <strain evidence="24">breed Abyssinian</strain>
    </source>
</reference>
<evidence type="ECO:0000313" key="25">
    <source>
        <dbReference type="Proteomes" id="UP000823872"/>
    </source>
</evidence>
<evidence type="ECO:0000256" key="2">
    <source>
        <dbReference type="ARBA" id="ARBA00004245"/>
    </source>
</evidence>
<evidence type="ECO:0000256" key="6">
    <source>
        <dbReference type="ARBA" id="ARBA00013119"/>
    </source>
</evidence>
<dbReference type="Pfam" id="PF02800">
    <property type="entry name" value="Gp_dh_C"/>
    <property type="match status" value="1"/>
</dbReference>
<evidence type="ECO:0000256" key="12">
    <source>
        <dbReference type="ARBA" id="ARBA00022845"/>
    </source>
</evidence>